<feature type="compositionally biased region" description="Basic and acidic residues" evidence="1">
    <location>
        <begin position="44"/>
        <end position="53"/>
    </location>
</feature>
<evidence type="ECO:0000313" key="2">
    <source>
        <dbReference type="Proteomes" id="UP000887577"/>
    </source>
</evidence>
<protein>
    <submittedName>
        <fullName evidence="3">Uncharacterized protein</fullName>
    </submittedName>
</protein>
<proteinExistence type="predicted"/>
<organism evidence="2 3">
    <name type="scientific">Panagrolaimus superbus</name>
    <dbReference type="NCBI Taxonomy" id="310955"/>
    <lineage>
        <taxon>Eukaryota</taxon>
        <taxon>Metazoa</taxon>
        <taxon>Ecdysozoa</taxon>
        <taxon>Nematoda</taxon>
        <taxon>Chromadorea</taxon>
        <taxon>Rhabditida</taxon>
        <taxon>Tylenchina</taxon>
        <taxon>Panagrolaimomorpha</taxon>
        <taxon>Panagrolaimoidea</taxon>
        <taxon>Panagrolaimidae</taxon>
        <taxon>Panagrolaimus</taxon>
    </lineage>
</organism>
<feature type="region of interest" description="Disordered" evidence="1">
    <location>
        <begin position="1"/>
        <end position="53"/>
    </location>
</feature>
<sequence length="95" mass="10236">MSSYTNDRGQIVYADNEEDVGIARPQGDGAAAAPTKTNTSSTSSHEKDHGTMHNIKETVKYGVQSVADGMGKLADKITNNPEHDHLSPKIEVIKQ</sequence>
<feature type="region of interest" description="Disordered" evidence="1">
    <location>
        <begin position="74"/>
        <end position="95"/>
    </location>
</feature>
<dbReference type="WBParaSite" id="PSU_v2.g15974.t1">
    <property type="protein sequence ID" value="PSU_v2.g15974.t1"/>
    <property type="gene ID" value="PSU_v2.g15974"/>
</dbReference>
<evidence type="ECO:0000256" key="1">
    <source>
        <dbReference type="SAM" id="MobiDB-lite"/>
    </source>
</evidence>
<accession>A0A914YF18</accession>
<dbReference type="Proteomes" id="UP000887577">
    <property type="component" value="Unplaced"/>
</dbReference>
<reference evidence="3" key="1">
    <citation type="submission" date="2022-11" db="UniProtKB">
        <authorList>
            <consortium name="WormBaseParasite"/>
        </authorList>
    </citation>
    <scope>IDENTIFICATION</scope>
</reference>
<evidence type="ECO:0000313" key="3">
    <source>
        <dbReference type="WBParaSite" id="PSU_v2.g15974.t1"/>
    </source>
</evidence>
<feature type="compositionally biased region" description="Basic and acidic residues" evidence="1">
    <location>
        <begin position="81"/>
        <end position="95"/>
    </location>
</feature>
<dbReference type="AlphaFoldDB" id="A0A914YF18"/>
<name>A0A914YF18_9BILA</name>
<keyword evidence="2" id="KW-1185">Reference proteome</keyword>